<dbReference type="Gene3D" id="3.40.50.720">
    <property type="entry name" value="NAD(P)-binding Rossmann-like Domain"/>
    <property type="match status" value="1"/>
</dbReference>
<evidence type="ECO:0000256" key="3">
    <source>
        <dbReference type="RuleBase" id="RU000363"/>
    </source>
</evidence>
<dbReference type="PRINTS" id="PR00081">
    <property type="entry name" value="GDHRDH"/>
</dbReference>
<name>A0A101ADJ8_9MYCO</name>
<gene>
    <name evidence="4" type="ORF">AU192_10690</name>
</gene>
<dbReference type="InterPro" id="IPR036291">
    <property type="entry name" value="NAD(P)-bd_dom_sf"/>
</dbReference>
<sequence length="265" mass="27433">MRIEPGQVAVVTGGTSGIGFALAAHLLRRGVDVVIADIRDDAILAAVDALSDQQGAVTGVRVDVRDAADVEALAAHTLDRFGRVDLVCNNAGVVCEQTPVWEQRIETWRWLIDVKLIGVVHGVKTFAPLFIAQRCGHFLNTASAGGLIPLPHLGPYNATMHAVVGLTETLDIELRSVSSDMGATVLCPGLVDTPLGPNSASLTPPGAVSVPNDRDDDAMRGAISPAVVADAAIAAVEAGRIHAVVGPGAAEAARQRIDALSADLD</sequence>
<keyword evidence="2" id="KW-0560">Oxidoreductase</keyword>
<evidence type="ECO:0000256" key="1">
    <source>
        <dbReference type="ARBA" id="ARBA00006484"/>
    </source>
</evidence>
<reference evidence="4 5" key="1">
    <citation type="submission" date="2016-01" db="EMBL/GenBank/DDBJ databases">
        <authorList>
            <consortium name="TB Trials Study Group"/>
            <person name="Sutton G."/>
            <person name="Brinkac L."/>
            <person name="Sanka R."/>
            <person name="Adams M."/>
            <person name="Lau E.L."/>
            <person name="Macaden R."/>
            <person name="Grewal H.M.S."/>
        </authorList>
    </citation>
    <scope>NUCLEOTIDE SEQUENCE [LARGE SCALE GENOMIC DNA]</scope>
    <source>
        <strain evidence="4 5">IS-1744</strain>
    </source>
</reference>
<dbReference type="PANTHER" id="PTHR43391">
    <property type="entry name" value="RETINOL DEHYDROGENASE-RELATED"/>
    <property type="match status" value="1"/>
</dbReference>
<organism evidence="4 5">
    <name type="scientific">Mycobacterium lehmannii</name>
    <dbReference type="NCBI Taxonomy" id="2048550"/>
    <lineage>
        <taxon>Bacteria</taxon>
        <taxon>Bacillati</taxon>
        <taxon>Actinomycetota</taxon>
        <taxon>Actinomycetes</taxon>
        <taxon>Mycobacteriales</taxon>
        <taxon>Mycobacteriaceae</taxon>
        <taxon>Mycobacterium</taxon>
    </lineage>
</organism>
<protein>
    <submittedName>
        <fullName evidence="4">Short-chain dehydrogenase</fullName>
    </submittedName>
</protein>
<dbReference type="RefSeq" id="WP_064393733.1">
    <property type="nucleotide sequence ID" value="NZ_LQIR01000001.1"/>
</dbReference>
<dbReference type="SUPFAM" id="SSF51735">
    <property type="entry name" value="NAD(P)-binding Rossmann-fold domains"/>
    <property type="match status" value="1"/>
</dbReference>
<comment type="caution">
    <text evidence="4">The sequence shown here is derived from an EMBL/GenBank/DDBJ whole genome shotgun (WGS) entry which is preliminary data.</text>
</comment>
<comment type="similarity">
    <text evidence="1 3">Belongs to the short-chain dehydrogenases/reductases (SDR) family.</text>
</comment>
<evidence type="ECO:0000313" key="5">
    <source>
        <dbReference type="Proteomes" id="UP000053707"/>
    </source>
</evidence>
<dbReference type="Proteomes" id="UP000053707">
    <property type="component" value="Unassembled WGS sequence"/>
</dbReference>
<dbReference type="EMBL" id="LQIR01000001">
    <property type="protein sequence ID" value="KUI20933.1"/>
    <property type="molecule type" value="Genomic_DNA"/>
</dbReference>
<dbReference type="GO" id="GO:0016491">
    <property type="term" value="F:oxidoreductase activity"/>
    <property type="evidence" value="ECO:0007669"/>
    <property type="project" value="UniProtKB-KW"/>
</dbReference>
<dbReference type="PRINTS" id="PR00080">
    <property type="entry name" value="SDRFAMILY"/>
</dbReference>
<dbReference type="InterPro" id="IPR002347">
    <property type="entry name" value="SDR_fam"/>
</dbReference>
<keyword evidence="5" id="KW-1185">Reference proteome</keyword>
<evidence type="ECO:0000256" key="2">
    <source>
        <dbReference type="ARBA" id="ARBA00023002"/>
    </source>
</evidence>
<dbReference type="CDD" id="cd05233">
    <property type="entry name" value="SDR_c"/>
    <property type="match status" value="1"/>
</dbReference>
<evidence type="ECO:0000313" key="4">
    <source>
        <dbReference type="EMBL" id="KUI20933.1"/>
    </source>
</evidence>
<accession>A0A101ADJ8</accession>
<dbReference type="PANTHER" id="PTHR43391:SF26">
    <property type="entry name" value="BLL7251 PROTEIN"/>
    <property type="match status" value="1"/>
</dbReference>
<dbReference type="Pfam" id="PF00106">
    <property type="entry name" value="adh_short"/>
    <property type="match status" value="1"/>
</dbReference>
<proteinExistence type="inferred from homology"/>
<dbReference type="AlphaFoldDB" id="A0A101ADJ8"/>